<dbReference type="STRING" id="1447883.A0A2B7Z2B1"/>
<evidence type="ECO:0000256" key="1">
    <source>
        <dbReference type="ARBA" id="ARBA00023054"/>
    </source>
</evidence>
<dbReference type="EMBL" id="PDNA01000004">
    <property type="protein sequence ID" value="PGH27755.1"/>
    <property type="molecule type" value="Genomic_DNA"/>
</dbReference>
<organism evidence="4 5">
    <name type="scientific">Polytolypa hystricis (strain UAMH7299)</name>
    <dbReference type="NCBI Taxonomy" id="1447883"/>
    <lineage>
        <taxon>Eukaryota</taxon>
        <taxon>Fungi</taxon>
        <taxon>Dikarya</taxon>
        <taxon>Ascomycota</taxon>
        <taxon>Pezizomycotina</taxon>
        <taxon>Eurotiomycetes</taxon>
        <taxon>Eurotiomycetidae</taxon>
        <taxon>Onygenales</taxon>
        <taxon>Onygenales incertae sedis</taxon>
        <taxon>Polytolypa</taxon>
    </lineage>
</organism>
<sequence>MTKRKRSDDEGKPSSNPDDRRIKIQTSRLEQRIEHGLKLLHRALKTAKGFERQKLGRRQKTATEKKDDAQLARLPEEIKVLKELNLEVTAKRHLYKQMIKTKRIAESPAFVRLAAPKDLPPLENTALANVTARLFNSNPVREVLPGIMSGIREVLGLADEAASKKQKTSKETREKEEEIISSPIAWRQLSIEAGLSGEDVSDEEELDLAQYGNRLASSSDEGSDDEEDSFPISRSATSRYDPSAELSLSPTSSVASSESIPEIKVKSKKSGQPTTSETTFLPSLMMGGYWSGSESADEDEVAAAVVGTARKNRRGQRARQQLWEKKYGTNANHVKKQQDTQKLSRDSGWDMKRGATSTDDAGGKRGKGRGAPAPARRQRNDAEKAENANIIPLGIRGSHSKPKEAKPLHPSWAAAKKVKEQAKAATFQGKKVVFD</sequence>
<name>A0A2B7Z2B1_POLH7</name>
<dbReference type="AlphaFoldDB" id="A0A2B7Z2B1"/>
<proteinExistence type="predicted"/>
<dbReference type="PANTHER" id="PTHR23325">
    <property type="entry name" value="SERUM RESPONSE FACTOR-BINDING"/>
    <property type="match status" value="1"/>
</dbReference>
<feature type="compositionally biased region" description="Low complexity" evidence="2">
    <location>
        <begin position="247"/>
        <end position="259"/>
    </location>
</feature>
<keyword evidence="5" id="KW-1185">Reference proteome</keyword>
<dbReference type="InterPro" id="IPR015158">
    <property type="entry name" value="Bud22_dom"/>
</dbReference>
<feature type="region of interest" description="Disordered" evidence="2">
    <location>
        <begin position="307"/>
        <end position="409"/>
    </location>
</feature>
<dbReference type="GO" id="GO:0030490">
    <property type="term" value="P:maturation of SSU-rRNA"/>
    <property type="evidence" value="ECO:0007669"/>
    <property type="project" value="TreeGrafter"/>
</dbReference>
<dbReference type="GO" id="GO:0030686">
    <property type="term" value="C:90S preribosome"/>
    <property type="evidence" value="ECO:0007669"/>
    <property type="project" value="TreeGrafter"/>
</dbReference>
<dbReference type="PANTHER" id="PTHR23325:SF1">
    <property type="entry name" value="SERUM RESPONSE FACTOR-BINDING PROTEIN 1"/>
    <property type="match status" value="1"/>
</dbReference>
<dbReference type="GO" id="GO:0005634">
    <property type="term" value="C:nucleus"/>
    <property type="evidence" value="ECO:0007669"/>
    <property type="project" value="TreeGrafter"/>
</dbReference>
<comment type="caution">
    <text evidence="4">The sequence shown here is derived from an EMBL/GenBank/DDBJ whole genome shotgun (WGS) entry which is preliminary data.</text>
</comment>
<feature type="region of interest" description="Disordered" evidence="2">
    <location>
        <begin position="1"/>
        <end position="24"/>
    </location>
</feature>
<gene>
    <name evidence="4" type="ORF">AJ80_00543</name>
</gene>
<protein>
    <recommendedName>
        <fullName evidence="3">Bud22 domain-containing protein</fullName>
    </recommendedName>
</protein>
<evidence type="ECO:0000313" key="4">
    <source>
        <dbReference type="EMBL" id="PGH27755.1"/>
    </source>
</evidence>
<feature type="compositionally biased region" description="Polar residues" evidence="2">
    <location>
        <begin position="270"/>
        <end position="281"/>
    </location>
</feature>
<accession>A0A2B7Z2B1</accession>
<feature type="compositionally biased region" description="Basic and acidic residues" evidence="2">
    <location>
        <begin position="336"/>
        <end position="353"/>
    </location>
</feature>
<dbReference type="OrthoDB" id="3364872at2759"/>
<reference evidence="4 5" key="1">
    <citation type="submission" date="2017-10" db="EMBL/GenBank/DDBJ databases">
        <title>Comparative genomics in systemic dimorphic fungi from Ajellomycetaceae.</title>
        <authorList>
            <person name="Munoz J.F."/>
            <person name="Mcewen J.G."/>
            <person name="Clay O.K."/>
            <person name="Cuomo C.A."/>
        </authorList>
    </citation>
    <scope>NUCLEOTIDE SEQUENCE [LARGE SCALE GENOMIC DNA]</scope>
    <source>
        <strain evidence="4 5">UAMH7299</strain>
    </source>
</reference>
<evidence type="ECO:0000313" key="5">
    <source>
        <dbReference type="Proteomes" id="UP000224634"/>
    </source>
</evidence>
<feature type="region of interest" description="Disordered" evidence="2">
    <location>
        <begin position="215"/>
        <end position="284"/>
    </location>
</feature>
<evidence type="ECO:0000256" key="2">
    <source>
        <dbReference type="SAM" id="MobiDB-lite"/>
    </source>
</evidence>
<keyword evidence="1" id="KW-0175">Coiled coil</keyword>
<dbReference type="Proteomes" id="UP000224634">
    <property type="component" value="Unassembled WGS sequence"/>
</dbReference>
<evidence type="ECO:0000259" key="3">
    <source>
        <dbReference type="Pfam" id="PF09073"/>
    </source>
</evidence>
<dbReference type="InterPro" id="IPR037393">
    <property type="entry name" value="Bud22/SRFB1"/>
</dbReference>
<dbReference type="Pfam" id="PF09073">
    <property type="entry name" value="BUD22"/>
    <property type="match status" value="1"/>
</dbReference>
<feature type="compositionally biased region" description="Basic and acidic residues" evidence="2">
    <location>
        <begin position="1"/>
        <end position="22"/>
    </location>
</feature>
<feature type="domain" description="Bud22" evidence="3">
    <location>
        <begin position="33"/>
        <end position="435"/>
    </location>
</feature>